<protein>
    <submittedName>
        <fullName evidence="2">Replication initiation factor</fullName>
    </submittedName>
</protein>
<dbReference type="Proteomes" id="UP000033961">
    <property type="component" value="Chromosome I"/>
</dbReference>
<gene>
    <name evidence="2" type="ORF">XB16_1951</name>
</gene>
<evidence type="ECO:0000313" key="2">
    <source>
        <dbReference type="EMBL" id="AVQ12278.1"/>
    </source>
</evidence>
<name>A0A2P1QTP7_9LEPT</name>
<dbReference type="EMBL" id="CP027843">
    <property type="protein sequence ID" value="AVQ12278.1"/>
    <property type="molecule type" value="Genomic_DNA"/>
</dbReference>
<dbReference type="Pfam" id="PF02486">
    <property type="entry name" value="Rep_trans"/>
    <property type="match status" value="1"/>
</dbReference>
<feature type="domain" description="Replication initiation protein-like C-terminal" evidence="1">
    <location>
        <begin position="110"/>
        <end position="240"/>
    </location>
</feature>
<reference evidence="2 3" key="1">
    <citation type="journal article" date="2015" name="Genome Announc.">
        <title>Draft Genome Sequences of Leptospira santarosai Strains U160, U164, and U233, Isolated from Asymptomatic Cattle.</title>
        <authorList>
            <person name="Kremer F.S."/>
            <person name="Eslabao M.R."/>
            <person name="Provisor M."/>
            <person name="Woloski R.D."/>
            <person name="Ramires O.V."/>
            <person name="Moreno L.Z."/>
            <person name="Moreno A.M."/>
            <person name="Hamond C."/>
            <person name="Lilenbaum W."/>
            <person name="Dellagostin O.A."/>
        </authorList>
    </citation>
    <scope>NUCLEOTIDE SEQUENCE [LARGE SCALE GENOMIC DNA]</scope>
    <source>
        <strain evidence="2 3">U160</strain>
    </source>
</reference>
<dbReference type="GO" id="GO:0003743">
    <property type="term" value="F:translation initiation factor activity"/>
    <property type="evidence" value="ECO:0007669"/>
    <property type="project" value="UniProtKB-KW"/>
</dbReference>
<proteinExistence type="predicted"/>
<keyword evidence="2" id="KW-0396">Initiation factor</keyword>
<dbReference type="InterPro" id="IPR003491">
    <property type="entry name" value="REP-like_C"/>
</dbReference>
<accession>A0A2P1QTP7</accession>
<evidence type="ECO:0000259" key="1">
    <source>
        <dbReference type="Pfam" id="PF02486"/>
    </source>
</evidence>
<sequence>MGQKHFWEQTITVPEELKRPFVDWLSFTVEYTDESWAWLESVFGELRPEEKGFSGYTNTFRTNGEVFGAYSPKRRQQKIYVSLSSKALYHFGLGETSLVELVQGAIQKKGKFTRIDLAQDDYEGLLDLPLIYEKLKRKEISTRFRGYTKYESPVNLVESGSLFKDPKIGSHGYTIYIGAFRGSNCFVRIYDKKLQVGEKCDWPVWNRVEFQLSHEAADQYCNPTWNVNPQTGEILKKGLNRFKDFRRATFADRNFSKTAYYYLKFLDPYYTNKENSLGHMYLEETHKRKWGDCSWWTQFLQVSKGEAIGLPKNETGLQQIDNWLKTQASGALRLLTEAYGEEYILEVLKIGKEKMERNPKYQNLLKSHQEKGKKTFEIPFNEVPF</sequence>
<dbReference type="AlphaFoldDB" id="A0A2P1QTP7"/>
<evidence type="ECO:0000313" key="3">
    <source>
        <dbReference type="Proteomes" id="UP000033961"/>
    </source>
</evidence>
<keyword evidence="2" id="KW-0648">Protein biosynthesis</keyword>
<organism evidence="2 3">
    <name type="scientific">Leptospira santarosai</name>
    <dbReference type="NCBI Taxonomy" id="28183"/>
    <lineage>
        <taxon>Bacteria</taxon>
        <taxon>Pseudomonadati</taxon>
        <taxon>Spirochaetota</taxon>
        <taxon>Spirochaetia</taxon>
        <taxon>Leptospirales</taxon>
        <taxon>Leptospiraceae</taxon>
        <taxon>Leptospira</taxon>
    </lineage>
</organism>